<evidence type="ECO:0000256" key="1">
    <source>
        <dbReference type="SAM" id="Phobius"/>
    </source>
</evidence>
<reference evidence="3" key="1">
    <citation type="submission" date="2022-10" db="EMBL/GenBank/DDBJ databases">
        <title>Novel sulphate-reducing endosymbionts in the free-living metamonad Anaeramoeba.</title>
        <authorList>
            <person name="Jerlstrom-Hultqvist J."/>
            <person name="Cepicka I."/>
            <person name="Gallot-Lavallee L."/>
            <person name="Salas-Leiva D."/>
            <person name="Curtis B.A."/>
            <person name="Zahonova K."/>
            <person name="Pipaliya S."/>
            <person name="Dacks J."/>
            <person name="Roger A.J."/>
        </authorList>
    </citation>
    <scope>NUCLEOTIDE SEQUENCE</scope>
    <source>
        <strain evidence="3">BMAN</strain>
    </source>
</reference>
<sequence length="452" mass="54081">MSFKIRFFIFIQSILKKFESVDAKLYSIIIFLIFLFLHYLTHSSFPFLSSTNNRSVDFQFDTLFEEYENPYLFQTEEDLKYIDDPGYGKQLPITKKIVSEHQIDYQIKYEPFTLEAPHFIDEESFDLFIKLEKPRYNQVIDKKTRKAYFNYTDIMYGNLTVVQNRKFRDVPICRPNTTIHNLENPILHKPRHFDKVVLVNTEWGAQFQHWIDRTACLLVQIRPFIKDQGWTIVGLRPRDPVLYQFWQFVKTDFNVTVEFVDNIHSYKADNLFIPCNLPWENPRKLPEVKNFLLRFILETENFEKFRNPNPKYVIYLPRKNTYNERNVVNDKQITAYLSARFGDDLKIFSHKEHTDLKELVEYFSNAKIVIGLHGGAFYNVLFSLSHPNVIEFFPKSSRKTDAIIYWISHTTGCRYWRVFIESKGKNLKVPLKRVEKVLNKALDEDYHFKDLQ</sequence>
<evidence type="ECO:0000313" key="3">
    <source>
        <dbReference type="EMBL" id="KAJ5067243.1"/>
    </source>
</evidence>
<comment type="caution">
    <text evidence="3">The sequence shown here is derived from an EMBL/GenBank/DDBJ whole genome shotgun (WGS) entry which is preliminary data.</text>
</comment>
<keyword evidence="1" id="KW-0812">Transmembrane</keyword>
<accession>A0A9Q0R5G6</accession>
<name>A0A9Q0R5G6_ANAIG</name>
<dbReference type="AlphaFoldDB" id="A0A9Q0R5G6"/>
<keyword evidence="4" id="KW-1185">Reference proteome</keyword>
<gene>
    <name evidence="3" type="ORF">M0811_13113</name>
</gene>
<keyword evidence="1" id="KW-0472">Membrane</keyword>
<dbReference type="Proteomes" id="UP001149090">
    <property type="component" value="Unassembled WGS sequence"/>
</dbReference>
<protein>
    <recommendedName>
        <fullName evidence="2">Glycosyltransferase 61 catalytic domain-containing protein</fullName>
    </recommendedName>
</protein>
<keyword evidence="1" id="KW-1133">Transmembrane helix</keyword>
<evidence type="ECO:0000259" key="2">
    <source>
        <dbReference type="Pfam" id="PF04577"/>
    </source>
</evidence>
<organism evidence="3 4">
    <name type="scientific">Anaeramoeba ignava</name>
    <name type="common">Anaerobic marine amoeba</name>
    <dbReference type="NCBI Taxonomy" id="1746090"/>
    <lineage>
        <taxon>Eukaryota</taxon>
        <taxon>Metamonada</taxon>
        <taxon>Anaeramoebidae</taxon>
        <taxon>Anaeramoeba</taxon>
    </lineage>
</organism>
<dbReference type="InterPro" id="IPR049625">
    <property type="entry name" value="Glyco_transf_61_cat"/>
</dbReference>
<dbReference type="OrthoDB" id="529273at2759"/>
<evidence type="ECO:0000313" key="4">
    <source>
        <dbReference type="Proteomes" id="UP001149090"/>
    </source>
</evidence>
<dbReference type="Pfam" id="PF04577">
    <property type="entry name" value="Glyco_transf_61"/>
    <property type="match status" value="1"/>
</dbReference>
<feature type="transmembrane region" description="Helical" evidence="1">
    <location>
        <begin position="21"/>
        <end position="40"/>
    </location>
</feature>
<dbReference type="GO" id="GO:0016757">
    <property type="term" value="F:glycosyltransferase activity"/>
    <property type="evidence" value="ECO:0007669"/>
    <property type="project" value="InterPro"/>
</dbReference>
<feature type="domain" description="Glycosyltransferase 61 catalytic" evidence="2">
    <location>
        <begin position="207"/>
        <end position="383"/>
    </location>
</feature>
<proteinExistence type="predicted"/>
<dbReference type="EMBL" id="JAPDFW010000131">
    <property type="protein sequence ID" value="KAJ5067243.1"/>
    <property type="molecule type" value="Genomic_DNA"/>
</dbReference>